<comment type="caution">
    <text evidence="1">The sequence shown here is derived from an EMBL/GenBank/DDBJ whole genome shotgun (WGS) entry which is preliminary data.</text>
</comment>
<accession>A0ABR4GPY9</accession>
<evidence type="ECO:0000313" key="1">
    <source>
        <dbReference type="EMBL" id="KAL2801144.1"/>
    </source>
</evidence>
<proteinExistence type="predicted"/>
<dbReference type="EMBL" id="JBFTWV010000001">
    <property type="protein sequence ID" value="KAL2801144.1"/>
    <property type="molecule type" value="Genomic_DNA"/>
</dbReference>
<evidence type="ECO:0000313" key="2">
    <source>
        <dbReference type="Proteomes" id="UP001610563"/>
    </source>
</evidence>
<dbReference type="Proteomes" id="UP001610563">
    <property type="component" value="Unassembled WGS sequence"/>
</dbReference>
<keyword evidence="2" id="KW-1185">Reference proteome</keyword>
<sequence>MLPVLLLYDTGCNQPRNGGINEMTTPCQSDFSLRTCDLSPSVRNAHLLAAGIWKATGRPGVRPHHPEHCGNTGSSVEYTPSLLSIIGTYFSLATCFDGEQSLVQIGPEGSTETFLITANQFSLTPTCKDYGWISRFGAGGRIISRVTDLSQSRLSHGHLLDASTIDGRLSALKKVETGLEETKTDGSLRFSVRLDRIHPRA</sequence>
<gene>
    <name evidence="1" type="ORF">BJX66DRAFT_2492</name>
</gene>
<name>A0ABR4GPY9_9EURO</name>
<protein>
    <submittedName>
        <fullName evidence="1">Uncharacterized protein</fullName>
    </submittedName>
</protein>
<organism evidence="1 2">
    <name type="scientific">Aspergillus keveii</name>
    <dbReference type="NCBI Taxonomy" id="714993"/>
    <lineage>
        <taxon>Eukaryota</taxon>
        <taxon>Fungi</taxon>
        <taxon>Dikarya</taxon>
        <taxon>Ascomycota</taxon>
        <taxon>Pezizomycotina</taxon>
        <taxon>Eurotiomycetes</taxon>
        <taxon>Eurotiomycetidae</taxon>
        <taxon>Eurotiales</taxon>
        <taxon>Aspergillaceae</taxon>
        <taxon>Aspergillus</taxon>
        <taxon>Aspergillus subgen. Nidulantes</taxon>
    </lineage>
</organism>
<reference evidence="1 2" key="1">
    <citation type="submission" date="2024-07" db="EMBL/GenBank/DDBJ databases">
        <title>Section-level genome sequencing and comparative genomics of Aspergillus sections Usti and Cavernicolus.</title>
        <authorList>
            <consortium name="Lawrence Berkeley National Laboratory"/>
            <person name="Nybo J.L."/>
            <person name="Vesth T.C."/>
            <person name="Theobald S."/>
            <person name="Frisvad J.C."/>
            <person name="Larsen T.O."/>
            <person name="Kjaerboelling I."/>
            <person name="Rothschild-Mancinelli K."/>
            <person name="Lyhne E.K."/>
            <person name="Kogle M.E."/>
            <person name="Barry K."/>
            <person name="Clum A."/>
            <person name="Na H."/>
            <person name="Ledsgaard L."/>
            <person name="Lin J."/>
            <person name="Lipzen A."/>
            <person name="Kuo A."/>
            <person name="Riley R."/>
            <person name="Mondo S."/>
            <person name="Labutti K."/>
            <person name="Haridas S."/>
            <person name="Pangalinan J."/>
            <person name="Salamov A.A."/>
            <person name="Simmons B.A."/>
            <person name="Magnuson J.K."/>
            <person name="Chen J."/>
            <person name="Drula E."/>
            <person name="Henrissat B."/>
            <person name="Wiebenga A."/>
            <person name="Lubbers R.J."/>
            <person name="Gomes A.C."/>
            <person name="Makela M.R."/>
            <person name="Stajich J."/>
            <person name="Grigoriev I.V."/>
            <person name="Mortensen U.H."/>
            <person name="De Vries R.P."/>
            <person name="Baker S.E."/>
            <person name="Andersen M.R."/>
        </authorList>
    </citation>
    <scope>NUCLEOTIDE SEQUENCE [LARGE SCALE GENOMIC DNA]</scope>
    <source>
        <strain evidence="1 2">CBS 209.92</strain>
    </source>
</reference>